<proteinExistence type="predicted"/>
<dbReference type="EMBL" id="JAAMPI010001001">
    <property type="protein sequence ID" value="KAF4627254.1"/>
    <property type="molecule type" value="Genomic_DNA"/>
</dbReference>
<protein>
    <submittedName>
        <fullName evidence="2">Uncharacterized protein</fullName>
    </submittedName>
</protein>
<dbReference type="Proteomes" id="UP000566819">
    <property type="component" value="Unassembled WGS sequence"/>
</dbReference>
<keyword evidence="1" id="KW-1133">Transmembrane helix</keyword>
<keyword evidence="3" id="KW-1185">Reference proteome</keyword>
<organism evidence="2 3">
    <name type="scientific">Cudoniella acicularis</name>
    <dbReference type="NCBI Taxonomy" id="354080"/>
    <lineage>
        <taxon>Eukaryota</taxon>
        <taxon>Fungi</taxon>
        <taxon>Dikarya</taxon>
        <taxon>Ascomycota</taxon>
        <taxon>Pezizomycotina</taxon>
        <taxon>Leotiomycetes</taxon>
        <taxon>Helotiales</taxon>
        <taxon>Tricladiaceae</taxon>
        <taxon>Cudoniella</taxon>
    </lineage>
</organism>
<feature type="transmembrane region" description="Helical" evidence="1">
    <location>
        <begin position="90"/>
        <end position="111"/>
    </location>
</feature>
<evidence type="ECO:0000256" key="1">
    <source>
        <dbReference type="SAM" id="Phobius"/>
    </source>
</evidence>
<accession>A0A8H4W154</accession>
<keyword evidence="1" id="KW-0472">Membrane</keyword>
<evidence type="ECO:0000313" key="3">
    <source>
        <dbReference type="Proteomes" id="UP000566819"/>
    </source>
</evidence>
<reference evidence="2 3" key="1">
    <citation type="submission" date="2020-03" db="EMBL/GenBank/DDBJ databases">
        <title>Draft Genome Sequence of Cudoniella acicularis.</title>
        <authorList>
            <person name="Buettner E."/>
            <person name="Kellner H."/>
        </authorList>
    </citation>
    <scope>NUCLEOTIDE SEQUENCE [LARGE SCALE GENOMIC DNA]</scope>
    <source>
        <strain evidence="2 3">DSM 108380</strain>
    </source>
</reference>
<evidence type="ECO:0000313" key="2">
    <source>
        <dbReference type="EMBL" id="KAF4627254.1"/>
    </source>
</evidence>
<gene>
    <name evidence="2" type="ORF">G7Y89_g10902</name>
</gene>
<dbReference type="AlphaFoldDB" id="A0A8H4W154"/>
<name>A0A8H4W154_9HELO</name>
<sequence length="153" mass="16326">MSRRKALNAASDDCPSYGEVSLSHISGESGFEDYLPEIVVLYPGELLKRYQERGSRGRRSGALLPESVAEEEHHEGTYGMRAMLCEGPGLLLGFSGGGVLFVALSGAKAWFLGLFLGRATGGSAVVLSGVEGRLPGLVFRGFPKKAKYTDILT</sequence>
<keyword evidence="1" id="KW-0812">Transmembrane</keyword>
<comment type="caution">
    <text evidence="2">The sequence shown here is derived from an EMBL/GenBank/DDBJ whole genome shotgun (WGS) entry which is preliminary data.</text>
</comment>